<evidence type="ECO:0000313" key="1">
    <source>
        <dbReference type="EMBL" id="NEC92172.1"/>
    </source>
</evidence>
<gene>
    <name evidence="1" type="ORF">G3I71_41845</name>
</gene>
<evidence type="ECO:0008006" key="2">
    <source>
        <dbReference type="Google" id="ProtNLM"/>
    </source>
</evidence>
<proteinExistence type="predicted"/>
<name>A0A6B3C776_9ACTN</name>
<dbReference type="AlphaFoldDB" id="A0A6B3C776"/>
<reference evidence="1" key="1">
    <citation type="submission" date="2020-01" db="EMBL/GenBank/DDBJ databases">
        <title>Insect and environment-associated Actinomycetes.</title>
        <authorList>
            <person name="Currrie C."/>
            <person name="Chevrette M."/>
            <person name="Carlson C."/>
            <person name="Stubbendieck R."/>
            <person name="Wendt-Pienkowski E."/>
        </authorList>
    </citation>
    <scope>NUCLEOTIDE SEQUENCE</scope>
    <source>
        <strain evidence="1">SID12501</strain>
    </source>
</reference>
<organism evidence="1">
    <name type="scientific">Streptomyces sp. SID12501</name>
    <dbReference type="NCBI Taxonomy" id="2706042"/>
    <lineage>
        <taxon>Bacteria</taxon>
        <taxon>Bacillati</taxon>
        <taxon>Actinomycetota</taxon>
        <taxon>Actinomycetes</taxon>
        <taxon>Kitasatosporales</taxon>
        <taxon>Streptomycetaceae</taxon>
        <taxon>Streptomyces</taxon>
    </lineage>
</organism>
<protein>
    <recommendedName>
        <fullName evidence="2">Aminoglycoside phosphotransferase domain-containing protein</fullName>
    </recommendedName>
</protein>
<dbReference type="EMBL" id="JAAGLU010000060">
    <property type="protein sequence ID" value="NEC92172.1"/>
    <property type="molecule type" value="Genomic_DNA"/>
</dbReference>
<accession>A0A6B3C776</accession>
<dbReference type="RefSeq" id="WP_164323588.1">
    <property type="nucleotide sequence ID" value="NZ_JAAGLU010000060.1"/>
</dbReference>
<comment type="caution">
    <text evidence="1">The sequence shown here is derived from an EMBL/GenBank/DDBJ whole genome shotgun (WGS) entry which is preliminary data.</text>
</comment>
<sequence>MKISSKGEHSIEALLHKRAWQARPDFSKRHLVHQPYPPILMIDGRSIMFQETGSDFHSIHTLGELPERYQASGCKKATFLILREWNDLTNAQSRITTASEYLKMELRHSLSVGRSAYRWAKAANLLPSDAPFIRVNFRDRELNLPNPIQVATDDHRMQGIHLEYLEGLTHGDLHLDNAVVPWPISSGPRIEQLRFIDLSAFSDSAPLTRDIVTLLLSCVFRSMRSGLSQKQQESSIALLIDHDAKLKDYPPDSLVDTIAEIAQIAEALPKQWKQRWHAQYLLSLQAQSLTYTSYENVGERGRGFFFQLAAHAAEAFLESQGNNSSVSF</sequence>